<keyword evidence="1" id="KW-0472">Membrane</keyword>
<evidence type="ECO:0000313" key="3">
    <source>
        <dbReference type="Proteomes" id="UP001209540"/>
    </source>
</evidence>
<keyword evidence="1" id="KW-0812">Transmembrane</keyword>
<name>A0AAD5K9X8_9FUNG</name>
<protein>
    <submittedName>
        <fullName evidence="2">Uncharacterized protein</fullName>
    </submittedName>
</protein>
<keyword evidence="3" id="KW-1185">Reference proteome</keyword>
<dbReference type="Proteomes" id="UP001209540">
    <property type="component" value="Unassembled WGS sequence"/>
</dbReference>
<reference evidence="2" key="1">
    <citation type="journal article" date="2022" name="IScience">
        <title>Evolution of zygomycete secretomes and the origins of terrestrial fungal ecologies.</title>
        <authorList>
            <person name="Chang Y."/>
            <person name="Wang Y."/>
            <person name="Mondo S."/>
            <person name="Ahrendt S."/>
            <person name="Andreopoulos W."/>
            <person name="Barry K."/>
            <person name="Beard J."/>
            <person name="Benny G.L."/>
            <person name="Blankenship S."/>
            <person name="Bonito G."/>
            <person name="Cuomo C."/>
            <person name="Desiro A."/>
            <person name="Gervers K.A."/>
            <person name="Hundley H."/>
            <person name="Kuo A."/>
            <person name="LaButti K."/>
            <person name="Lang B.F."/>
            <person name="Lipzen A."/>
            <person name="O'Donnell K."/>
            <person name="Pangilinan J."/>
            <person name="Reynolds N."/>
            <person name="Sandor L."/>
            <person name="Smith M.E."/>
            <person name="Tsang A."/>
            <person name="Grigoriev I.V."/>
            <person name="Stajich J.E."/>
            <person name="Spatafora J.W."/>
        </authorList>
    </citation>
    <scope>NUCLEOTIDE SEQUENCE</scope>
    <source>
        <strain evidence="2">RSA 2281</strain>
    </source>
</reference>
<feature type="transmembrane region" description="Helical" evidence="1">
    <location>
        <begin position="114"/>
        <end position="133"/>
    </location>
</feature>
<gene>
    <name evidence="2" type="ORF">BDA99DRAFT_509587</name>
</gene>
<feature type="transmembrane region" description="Helical" evidence="1">
    <location>
        <begin position="75"/>
        <end position="94"/>
    </location>
</feature>
<dbReference type="PANTHER" id="PTHR38848:SF3">
    <property type="entry name" value="G-PROTEIN COUPLED RECEPTORS FAMILY 3 PROFILE DOMAIN-CONTAINING PROTEIN"/>
    <property type="match status" value="1"/>
</dbReference>
<dbReference type="AlphaFoldDB" id="A0AAD5K9X8"/>
<dbReference type="PANTHER" id="PTHR38848">
    <property type="entry name" value="G-PROTEIN COUPLED RECEPTORS FAMILY 3 PROFILE DOMAIN-CONTAINING PROTEIN"/>
    <property type="match status" value="1"/>
</dbReference>
<feature type="transmembrane region" description="Helical" evidence="1">
    <location>
        <begin position="43"/>
        <end position="63"/>
    </location>
</feature>
<organism evidence="2 3">
    <name type="scientific">Phascolomyces articulosus</name>
    <dbReference type="NCBI Taxonomy" id="60185"/>
    <lineage>
        <taxon>Eukaryota</taxon>
        <taxon>Fungi</taxon>
        <taxon>Fungi incertae sedis</taxon>
        <taxon>Mucoromycota</taxon>
        <taxon>Mucoromycotina</taxon>
        <taxon>Mucoromycetes</taxon>
        <taxon>Mucorales</taxon>
        <taxon>Lichtheimiaceae</taxon>
        <taxon>Phascolomyces</taxon>
    </lineage>
</organism>
<reference evidence="2" key="2">
    <citation type="submission" date="2023-02" db="EMBL/GenBank/DDBJ databases">
        <authorList>
            <consortium name="DOE Joint Genome Institute"/>
            <person name="Mondo S.J."/>
            <person name="Chang Y."/>
            <person name="Wang Y."/>
            <person name="Ahrendt S."/>
            <person name="Andreopoulos W."/>
            <person name="Barry K."/>
            <person name="Beard J."/>
            <person name="Benny G.L."/>
            <person name="Blankenship S."/>
            <person name="Bonito G."/>
            <person name="Cuomo C."/>
            <person name="Desiro A."/>
            <person name="Gervers K.A."/>
            <person name="Hundley H."/>
            <person name="Kuo A."/>
            <person name="LaButti K."/>
            <person name="Lang B.F."/>
            <person name="Lipzen A."/>
            <person name="O'Donnell K."/>
            <person name="Pangilinan J."/>
            <person name="Reynolds N."/>
            <person name="Sandor L."/>
            <person name="Smith M.W."/>
            <person name="Tsang A."/>
            <person name="Grigoriev I.V."/>
            <person name="Stajich J.E."/>
            <person name="Spatafora J.W."/>
        </authorList>
    </citation>
    <scope>NUCLEOTIDE SEQUENCE</scope>
    <source>
        <strain evidence="2">RSA 2281</strain>
    </source>
</reference>
<sequence length="293" mass="32523">MYSPDDYEIMSEINSVACVTAISLILGRKVASIDGPIYYVRGLLLAMYSLTLAFDIIACMLVSTNNGNYISCSLGFFNCIFIYTFAKLALYLYFVEKIYILSIPKVIRQRSPVYWIGVGLLVPYIGLMILMILNRVTEVATEKPFHCTFGFKLPGSIPVLSYDCFITLLCTAIFVKAYAFPNMAQQTTPQASSIKVMAKRNIVGSIVACITATINYTVMIVLQGQERGLLALSIATLDITIVSCVIHWVTATSAELQYVQTVLNKGSLDKPMKLEIKQHQEVVVLTELNSNKL</sequence>
<evidence type="ECO:0000313" key="2">
    <source>
        <dbReference type="EMBL" id="KAI9263210.1"/>
    </source>
</evidence>
<dbReference type="EMBL" id="JAIXMP010000013">
    <property type="protein sequence ID" value="KAI9263210.1"/>
    <property type="molecule type" value="Genomic_DNA"/>
</dbReference>
<proteinExistence type="predicted"/>
<evidence type="ECO:0000256" key="1">
    <source>
        <dbReference type="SAM" id="Phobius"/>
    </source>
</evidence>
<accession>A0AAD5K9X8</accession>
<feature type="transmembrane region" description="Helical" evidence="1">
    <location>
        <begin position="228"/>
        <end position="249"/>
    </location>
</feature>
<keyword evidence="1" id="KW-1133">Transmembrane helix</keyword>
<comment type="caution">
    <text evidence="2">The sequence shown here is derived from an EMBL/GenBank/DDBJ whole genome shotgun (WGS) entry which is preliminary data.</text>
</comment>
<feature type="transmembrane region" description="Helical" evidence="1">
    <location>
        <begin position="159"/>
        <end position="180"/>
    </location>
</feature>
<feature type="transmembrane region" description="Helical" evidence="1">
    <location>
        <begin position="201"/>
        <end position="222"/>
    </location>
</feature>